<dbReference type="STRING" id="1447875.A0A2B7X9F9"/>
<sequence>MTHSDRASDLENNIEEDLGTPSEVLSYKSEPRQSEFVSERCEVDVDDLPPPPPPSNLDPRRTLVGVRVLEEVSTPTPMAIDTHNSGSNNLLPNPTITSGTSPMRRGQRRGRTQSRPVAKADDVEVVGVEEQLTDDKFPLTHIAEEPIEKNNDDTKAGKERQRLLRKSRLSDLGFHDRLAATGIRHLYARSPLTQKPLSYNIELSTLQRMVIHELQRKLVFLVKGIVRQQEVPDATLEKAHSLLAQYTTAIRDYDFMAEKLRLAAESNERDPFTITTEDALSLYLMREALLVPNRQPVDAQDRARYTERKNILPGASRSTRNENANLARLWERIWMGVSGGLALIAPMLLMVLHKDEVTALTTASVATMLFALGLAILGKELKGQEVLASVAAYAAVLVVFVGVSS</sequence>
<dbReference type="EMBL" id="PDNB01000123">
    <property type="protein sequence ID" value="PGH05726.1"/>
    <property type="molecule type" value="Genomic_DNA"/>
</dbReference>
<dbReference type="AlphaFoldDB" id="A0A2B7X9F9"/>
<feature type="compositionally biased region" description="Polar residues" evidence="1">
    <location>
        <begin position="82"/>
        <end position="99"/>
    </location>
</feature>
<accession>A0A2B7X9F9</accession>
<evidence type="ECO:0000256" key="1">
    <source>
        <dbReference type="SAM" id="MobiDB-lite"/>
    </source>
</evidence>
<gene>
    <name evidence="4" type="ORF">AJ79_06743</name>
</gene>
<organism evidence="4 5">
    <name type="scientific">Helicocarpus griseus UAMH5409</name>
    <dbReference type="NCBI Taxonomy" id="1447875"/>
    <lineage>
        <taxon>Eukaryota</taxon>
        <taxon>Fungi</taxon>
        <taxon>Dikarya</taxon>
        <taxon>Ascomycota</taxon>
        <taxon>Pezizomycotina</taxon>
        <taxon>Eurotiomycetes</taxon>
        <taxon>Eurotiomycetidae</taxon>
        <taxon>Onygenales</taxon>
        <taxon>Ajellomycetaceae</taxon>
        <taxon>Helicocarpus</taxon>
    </lineage>
</organism>
<keyword evidence="5" id="KW-1185">Reference proteome</keyword>
<feature type="transmembrane region" description="Helical" evidence="2">
    <location>
        <begin position="333"/>
        <end position="352"/>
    </location>
</feature>
<dbReference type="InterPro" id="IPR046529">
    <property type="entry name" value="DUF6594"/>
</dbReference>
<proteinExistence type="predicted"/>
<feature type="region of interest" description="Disordered" evidence="1">
    <location>
        <begin position="77"/>
        <end position="120"/>
    </location>
</feature>
<comment type="caution">
    <text evidence="4">The sequence shown here is derived from an EMBL/GenBank/DDBJ whole genome shotgun (WGS) entry which is preliminary data.</text>
</comment>
<dbReference type="Pfam" id="PF20237">
    <property type="entry name" value="DUF6594"/>
    <property type="match status" value="1"/>
</dbReference>
<reference evidence="4 5" key="1">
    <citation type="submission" date="2017-10" db="EMBL/GenBank/DDBJ databases">
        <title>Comparative genomics in systemic dimorphic fungi from Ajellomycetaceae.</title>
        <authorList>
            <person name="Munoz J.F."/>
            <person name="Mcewen J.G."/>
            <person name="Clay O.K."/>
            <person name="Cuomo C.A."/>
        </authorList>
    </citation>
    <scope>NUCLEOTIDE SEQUENCE [LARGE SCALE GENOMIC DNA]</scope>
    <source>
        <strain evidence="4 5">UAMH5409</strain>
    </source>
</reference>
<feature type="transmembrane region" description="Helical" evidence="2">
    <location>
        <begin position="358"/>
        <end position="377"/>
    </location>
</feature>
<evidence type="ECO:0000259" key="3">
    <source>
        <dbReference type="Pfam" id="PF20237"/>
    </source>
</evidence>
<feature type="transmembrane region" description="Helical" evidence="2">
    <location>
        <begin position="386"/>
        <end position="403"/>
    </location>
</feature>
<dbReference type="Proteomes" id="UP000223968">
    <property type="component" value="Unassembled WGS sequence"/>
</dbReference>
<feature type="region of interest" description="Disordered" evidence="1">
    <location>
        <begin position="1"/>
        <end position="60"/>
    </location>
</feature>
<evidence type="ECO:0000313" key="5">
    <source>
        <dbReference type="Proteomes" id="UP000223968"/>
    </source>
</evidence>
<evidence type="ECO:0000313" key="4">
    <source>
        <dbReference type="EMBL" id="PGH05726.1"/>
    </source>
</evidence>
<feature type="domain" description="DUF6594" evidence="3">
    <location>
        <begin position="251"/>
        <end position="398"/>
    </location>
</feature>
<feature type="compositionally biased region" description="Basic and acidic residues" evidence="1">
    <location>
        <begin position="29"/>
        <end position="43"/>
    </location>
</feature>
<protein>
    <recommendedName>
        <fullName evidence="3">DUF6594 domain-containing protein</fullName>
    </recommendedName>
</protein>
<keyword evidence="2" id="KW-0472">Membrane</keyword>
<evidence type="ECO:0000256" key="2">
    <source>
        <dbReference type="SAM" id="Phobius"/>
    </source>
</evidence>
<keyword evidence="2" id="KW-1133">Transmembrane helix</keyword>
<dbReference type="OrthoDB" id="3546297at2759"/>
<keyword evidence="2" id="KW-0812">Transmembrane</keyword>
<name>A0A2B7X9F9_9EURO</name>